<dbReference type="EMBL" id="VMTR01000073">
    <property type="protein sequence ID" value="TVT94568.1"/>
    <property type="molecule type" value="Genomic_DNA"/>
</dbReference>
<comment type="caution">
    <text evidence="1">The sequence shown here is derived from an EMBL/GenBank/DDBJ whole genome shotgun (WGS) entry which is preliminary data.</text>
</comment>
<organism evidence="1 2">
    <name type="scientific">Haloferax volcanii</name>
    <name type="common">Halobacterium volcanii</name>
    <dbReference type="NCBI Taxonomy" id="2246"/>
    <lineage>
        <taxon>Archaea</taxon>
        <taxon>Methanobacteriati</taxon>
        <taxon>Methanobacteriota</taxon>
        <taxon>Stenosarchaea group</taxon>
        <taxon>Halobacteria</taxon>
        <taxon>Halobacteriales</taxon>
        <taxon>Haloferacaceae</taxon>
        <taxon>Haloferax</taxon>
    </lineage>
</organism>
<proteinExistence type="predicted"/>
<name>A0A558G9X5_HALVO</name>
<evidence type="ECO:0000313" key="2">
    <source>
        <dbReference type="Proteomes" id="UP000320212"/>
    </source>
</evidence>
<protein>
    <submittedName>
        <fullName evidence="1">Uncharacterized protein</fullName>
    </submittedName>
</protein>
<feature type="non-terminal residue" evidence="1">
    <location>
        <position position="65"/>
    </location>
</feature>
<sequence length="65" mass="7590">MNESGHQVLVEQDVLRRRLDDGDLPDWARKHYETFRETMLGDRDGAPFPCYFGIESERNGDALYT</sequence>
<accession>A0A558G9X5</accession>
<evidence type="ECO:0000313" key="1">
    <source>
        <dbReference type="EMBL" id="TVT94568.1"/>
    </source>
</evidence>
<reference evidence="1 2" key="1">
    <citation type="submission" date="2019-07" db="EMBL/GenBank/DDBJ databases">
        <title>Draft genome sequence of Haloferax volcanii SS0101, isolated from salt farm in Samut Sakhon, Thailand.</title>
        <authorList>
            <person name="Wanthongcharoen S."/>
            <person name="Yamprayoonswat W."/>
            <person name="Ruangsuj P."/>
            <person name="Thongpramul N."/>
            <person name="Jumpathong W."/>
            <person name="Sittihan S."/>
            <person name="Kanjanavas P."/>
            <person name="Yasawong M."/>
        </authorList>
    </citation>
    <scope>NUCLEOTIDE SEQUENCE [LARGE SCALE GENOMIC DNA]</scope>
    <source>
        <strain evidence="1 2">SS0101</strain>
    </source>
</reference>
<gene>
    <name evidence="1" type="ORF">FQA18_11110</name>
</gene>
<dbReference type="Proteomes" id="UP000320212">
    <property type="component" value="Unassembled WGS sequence"/>
</dbReference>
<dbReference type="AlphaFoldDB" id="A0A558G9X5"/>